<evidence type="ECO:0000313" key="2">
    <source>
        <dbReference type="EMBL" id="KAA5533641.1"/>
    </source>
</evidence>
<sequence length="145" mass="16497">MSKVISLIIALFITFSFASAKANNNLEANTPETKALKGSRLFLNCQIFVSHDSKSTEVDTVSNQGDYIEFGENGVAYMFYKGKMDSLHYYFTDNNKVSFGDTPFEIKSLGNGYYSLYQKELEKNGDYNSVTYNLKKDDKNYSFKN</sequence>
<dbReference type="EMBL" id="VWSH01000003">
    <property type="protein sequence ID" value="KAA5533641.1"/>
    <property type="molecule type" value="Genomic_DNA"/>
</dbReference>
<dbReference type="RefSeq" id="WP_150033388.1">
    <property type="nucleotide sequence ID" value="NZ_VWSH01000003.1"/>
</dbReference>
<comment type="caution">
    <text evidence="2">The sequence shown here is derived from an EMBL/GenBank/DDBJ whole genome shotgun (WGS) entry which is preliminary data.</text>
</comment>
<keyword evidence="3" id="KW-1185">Reference proteome</keyword>
<evidence type="ECO:0000256" key="1">
    <source>
        <dbReference type="SAM" id="SignalP"/>
    </source>
</evidence>
<feature type="chain" id="PRO_5024297093" description="Copper resistance protein NlpE" evidence="1">
    <location>
        <begin position="23"/>
        <end position="145"/>
    </location>
</feature>
<evidence type="ECO:0008006" key="4">
    <source>
        <dbReference type="Google" id="ProtNLM"/>
    </source>
</evidence>
<name>A0A5M6CEU3_9BACT</name>
<reference evidence="2 3" key="1">
    <citation type="submission" date="2019-09" db="EMBL/GenBank/DDBJ databases">
        <title>Genome sequence and assembly of Taibaiella sp.</title>
        <authorList>
            <person name="Chhetri G."/>
        </authorList>
    </citation>
    <scope>NUCLEOTIDE SEQUENCE [LARGE SCALE GENOMIC DNA]</scope>
    <source>
        <strain evidence="2 3">KVB11</strain>
    </source>
</reference>
<proteinExistence type="predicted"/>
<keyword evidence="1" id="KW-0732">Signal</keyword>
<protein>
    <recommendedName>
        <fullName evidence="4">Copper resistance protein NlpE</fullName>
    </recommendedName>
</protein>
<evidence type="ECO:0000313" key="3">
    <source>
        <dbReference type="Proteomes" id="UP000323632"/>
    </source>
</evidence>
<accession>A0A5M6CEU3</accession>
<feature type="signal peptide" evidence="1">
    <location>
        <begin position="1"/>
        <end position="22"/>
    </location>
</feature>
<organism evidence="2 3">
    <name type="scientific">Taibaiella lutea</name>
    <dbReference type="NCBI Taxonomy" id="2608001"/>
    <lineage>
        <taxon>Bacteria</taxon>
        <taxon>Pseudomonadati</taxon>
        <taxon>Bacteroidota</taxon>
        <taxon>Chitinophagia</taxon>
        <taxon>Chitinophagales</taxon>
        <taxon>Chitinophagaceae</taxon>
        <taxon>Taibaiella</taxon>
    </lineage>
</organism>
<dbReference type="Proteomes" id="UP000323632">
    <property type="component" value="Unassembled WGS sequence"/>
</dbReference>
<dbReference type="AlphaFoldDB" id="A0A5M6CEU3"/>
<gene>
    <name evidence="2" type="ORF">F0919_13980</name>
</gene>